<accession>A0AAW0W8Y9</accession>
<dbReference type="Gene3D" id="3.30.160.60">
    <property type="entry name" value="Classic Zinc Finger"/>
    <property type="match status" value="1"/>
</dbReference>
<keyword evidence="4 7" id="KW-0863">Zinc-finger</keyword>
<dbReference type="PROSITE" id="PS00028">
    <property type="entry name" value="ZINC_FINGER_C2H2_1"/>
    <property type="match status" value="6"/>
</dbReference>
<feature type="compositionally biased region" description="Basic and acidic residues" evidence="8">
    <location>
        <begin position="294"/>
        <end position="304"/>
    </location>
</feature>
<evidence type="ECO:0000313" key="11">
    <source>
        <dbReference type="Proteomes" id="UP001445076"/>
    </source>
</evidence>
<feature type="domain" description="C2H2-type" evidence="9">
    <location>
        <begin position="182"/>
        <end position="212"/>
    </location>
</feature>
<feature type="region of interest" description="Disordered" evidence="8">
    <location>
        <begin position="290"/>
        <end position="319"/>
    </location>
</feature>
<evidence type="ECO:0000313" key="10">
    <source>
        <dbReference type="EMBL" id="KAK8726292.1"/>
    </source>
</evidence>
<comment type="subcellular location">
    <subcellularLocation>
        <location evidence="1">Nucleus</location>
    </subcellularLocation>
</comment>
<evidence type="ECO:0000256" key="4">
    <source>
        <dbReference type="ARBA" id="ARBA00022771"/>
    </source>
</evidence>
<feature type="compositionally biased region" description="Low complexity" evidence="8">
    <location>
        <begin position="305"/>
        <end position="318"/>
    </location>
</feature>
<evidence type="ECO:0000256" key="3">
    <source>
        <dbReference type="ARBA" id="ARBA00022737"/>
    </source>
</evidence>
<evidence type="ECO:0000256" key="7">
    <source>
        <dbReference type="PROSITE-ProRule" id="PRU00042"/>
    </source>
</evidence>
<evidence type="ECO:0000256" key="2">
    <source>
        <dbReference type="ARBA" id="ARBA00022723"/>
    </source>
</evidence>
<protein>
    <recommendedName>
        <fullName evidence="9">C2H2-type domain-containing protein</fullName>
    </recommendedName>
</protein>
<evidence type="ECO:0000259" key="9">
    <source>
        <dbReference type="PROSITE" id="PS50157"/>
    </source>
</evidence>
<reference evidence="10 11" key="1">
    <citation type="journal article" date="2024" name="BMC Genomics">
        <title>Genome assembly of redclaw crayfish (Cherax quadricarinatus) provides insights into its immune adaptation and hypoxia tolerance.</title>
        <authorList>
            <person name="Liu Z."/>
            <person name="Zheng J."/>
            <person name="Li H."/>
            <person name="Fang K."/>
            <person name="Wang S."/>
            <person name="He J."/>
            <person name="Zhou D."/>
            <person name="Weng S."/>
            <person name="Chi M."/>
            <person name="Gu Z."/>
            <person name="He J."/>
            <person name="Li F."/>
            <person name="Wang M."/>
        </authorList>
    </citation>
    <scope>NUCLEOTIDE SEQUENCE [LARGE SCALE GENOMIC DNA]</scope>
    <source>
        <strain evidence="10">ZL_2023a</strain>
    </source>
</reference>
<evidence type="ECO:0000256" key="5">
    <source>
        <dbReference type="ARBA" id="ARBA00022833"/>
    </source>
</evidence>
<evidence type="ECO:0000256" key="6">
    <source>
        <dbReference type="ARBA" id="ARBA00023242"/>
    </source>
</evidence>
<dbReference type="SMART" id="SM00355">
    <property type="entry name" value="ZnF_C2H2"/>
    <property type="match status" value="12"/>
</dbReference>
<feature type="domain" description="C2H2-type" evidence="9">
    <location>
        <begin position="913"/>
        <end position="936"/>
    </location>
</feature>
<keyword evidence="5" id="KW-0862">Zinc</keyword>
<evidence type="ECO:0000256" key="8">
    <source>
        <dbReference type="SAM" id="MobiDB-lite"/>
    </source>
</evidence>
<dbReference type="GO" id="GO:0005634">
    <property type="term" value="C:nucleus"/>
    <property type="evidence" value="ECO:0007669"/>
    <property type="project" value="UniProtKB-SubCell"/>
</dbReference>
<sequence>MTSLKCLCNPLLCAKCPSEYKSLSHLRQHLGSKYKASRTQTFLVTQKHKELLTNCKKCNHRVAGKRWFSSICFPTEKVLQDHLTLAHRKVKISKCEESNSGSGVSDCACMKVFQCSFCSHSYSECSYLEKHWQATGHQPLHWQAALEDLQIKSKRTKVYCKKCSRENKAIMDNDTCPCRLTFLCSVCLTVFNSYTNLKNHWKMTNHHSDDDSENLSTEARGNDCLLCSPRRANSSLHLNEGSVFSSEDPTKTLSNNVTPWIEESVNGSIEKVELYSSLLKNITETKRSLKSNVQKRDLHHRESDLSSSKSALSSCTGSEDVLNSNSYEIIMNDIEEVDLETDDTLVTITISENKEDERNLHAECSAAVQITNNTFCEYPINLKDCFQQCLKFISAGCTCQRGNCVSSQENDFDLSKTADCSACCLEVNCFMCSNTFSSYYKLRDHLIKDHSLKINANMLSDPGSEYLHIIVKHLKVLNCNCAHYECKKCKETFQQRLVLLHHILSHHPQFYSTFSFFPFHSVACYTISCPQCAILEKLCTINYLLFIKVLLEIENCQKDKYTLLLDWCPSVKPVRHNVECLSEEPHKKAELLDSSRDGKVVCYCITQQTHSGKIVPRVKKMKHSVSECICPLLKCPTCPKTTATFGSLRKHIRLNNHNNWNMKLLWRKYKIIKENCSACGRFPYLDYILCPHCPHISFEDEEAAEAHMDSLHREKVNKCTGKKNMGCICAKHFLCMMCNTYFRTPQGLHHHMRRLGHETPENFVALPGMIKKKAKDAKKCPRCSLFMSSKTLHAGSDEDEGECSCKWAVCDTCGNSYKKICVLLDHMKKMGHPVNMDYIESERKKLTSSFKGCQKCNSMEDRYCIFCNTRENFIYHHMKTHHQDLQLMLLNSENGELFDEYDLECINRDSVKYECSICLKRFLHSTTLRNHVRKVHPESYFTLHCIDLGKERLKMEDFALRNEIKVLAIVNASEKR</sequence>
<organism evidence="10 11">
    <name type="scientific">Cherax quadricarinatus</name>
    <name type="common">Australian red claw crayfish</name>
    <dbReference type="NCBI Taxonomy" id="27406"/>
    <lineage>
        <taxon>Eukaryota</taxon>
        <taxon>Metazoa</taxon>
        <taxon>Ecdysozoa</taxon>
        <taxon>Arthropoda</taxon>
        <taxon>Crustacea</taxon>
        <taxon>Multicrustacea</taxon>
        <taxon>Malacostraca</taxon>
        <taxon>Eumalacostraca</taxon>
        <taxon>Eucarida</taxon>
        <taxon>Decapoda</taxon>
        <taxon>Pleocyemata</taxon>
        <taxon>Astacidea</taxon>
        <taxon>Parastacoidea</taxon>
        <taxon>Parastacidae</taxon>
        <taxon>Cherax</taxon>
    </lineage>
</organism>
<keyword evidence="2" id="KW-0479">Metal-binding</keyword>
<keyword evidence="11" id="KW-1185">Reference proteome</keyword>
<feature type="domain" description="C2H2-type" evidence="9">
    <location>
        <begin position="733"/>
        <end position="762"/>
    </location>
</feature>
<feature type="domain" description="C2H2-type" evidence="9">
    <location>
        <begin position="484"/>
        <end position="506"/>
    </location>
</feature>
<evidence type="ECO:0000256" key="1">
    <source>
        <dbReference type="ARBA" id="ARBA00004123"/>
    </source>
</evidence>
<dbReference type="PROSITE" id="PS50157">
    <property type="entry name" value="ZINC_FINGER_C2H2_2"/>
    <property type="match status" value="4"/>
</dbReference>
<dbReference type="InterPro" id="IPR013087">
    <property type="entry name" value="Znf_C2H2_type"/>
</dbReference>
<dbReference type="Proteomes" id="UP001445076">
    <property type="component" value="Unassembled WGS sequence"/>
</dbReference>
<proteinExistence type="predicted"/>
<dbReference type="AlphaFoldDB" id="A0AAW0W8Y9"/>
<dbReference type="PANTHER" id="PTHR24406">
    <property type="entry name" value="TRANSCRIPTIONAL REPRESSOR CTCFL-RELATED"/>
    <property type="match status" value="1"/>
</dbReference>
<comment type="caution">
    <text evidence="10">The sequence shown here is derived from an EMBL/GenBank/DDBJ whole genome shotgun (WGS) entry which is preliminary data.</text>
</comment>
<keyword evidence="3" id="KW-0677">Repeat</keyword>
<keyword evidence="6" id="KW-0539">Nucleus</keyword>
<name>A0AAW0W8Y9_CHEQU</name>
<gene>
    <name evidence="10" type="ORF">OTU49_010193</name>
</gene>
<dbReference type="GO" id="GO:0008270">
    <property type="term" value="F:zinc ion binding"/>
    <property type="evidence" value="ECO:0007669"/>
    <property type="project" value="UniProtKB-KW"/>
</dbReference>
<dbReference type="EMBL" id="JARKIK010000079">
    <property type="protein sequence ID" value="KAK8726292.1"/>
    <property type="molecule type" value="Genomic_DNA"/>
</dbReference>
<dbReference type="InterPro" id="IPR050888">
    <property type="entry name" value="ZnF_C2H2-type_TF"/>
</dbReference>